<sequence length="143" mass="16156">MDQEACLERYLPDKEEINEDLLHRVLAVNVVTRKQKICTESPPSQEAVDTVSIPYIERLSMPYTEATHKSDNVKKLSQLLRSVQVSTNLDTLKSLKPELTTALESYLAQFKGLVKKLKLTPDLDYNKEFGTAGPDRTKTLGAY</sequence>
<evidence type="ECO:0000313" key="1">
    <source>
        <dbReference type="EMBL" id="KAJ9086744.1"/>
    </source>
</evidence>
<name>A0ACC2UIW5_9FUNG</name>
<evidence type="ECO:0000313" key="2">
    <source>
        <dbReference type="Proteomes" id="UP001165960"/>
    </source>
</evidence>
<organism evidence="1 2">
    <name type="scientific">Entomophthora muscae</name>
    <dbReference type="NCBI Taxonomy" id="34485"/>
    <lineage>
        <taxon>Eukaryota</taxon>
        <taxon>Fungi</taxon>
        <taxon>Fungi incertae sedis</taxon>
        <taxon>Zoopagomycota</taxon>
        <taxon>Entomophthoromycotina</taxon>
        <taxon>Entomophthoromycetes</taxon>
        <taxon>Entomophthorales</taxon>
        <taxon>Entomophthoraceae</taxon>
        <taxon>Entomophthora</taxon>
    </lineage>
</organism>
<proteinExistence type="predicted"/>
<comment type="caution">
    <text evidence="1">The sequence shown here is derived from an EMBL/GenBank/DDBJ whole genome shotgun (WGS) entry which is preliminary data.</text>
</comment>
<protein>
    <submittedName>
        <fullName evidence="1">Uncharacterized protein</fullName>
    </submittedName>
</protein>
<accession>A0ACC2UIW5</accession>
<reference evidence="1" key="1">
    <citation type="submission" date="2022-04" db="EMBL/GenBank/DDBJ databases">
        <title>Genome of the entomopathogenic fungus Entomophthora muscae.</title>
        <authorList>
            <person name="Elya C."/>
            <person name="Lovett B.R."/>
            <person name="Lee E."/>
            <person name="Macias A.M."/>
            <person name="Hajek A.E."/>
            <person name="De Bivort B.L."/>
            <person name="Kasson M.T."/>
            <person name="De Fine Licht H.H."/>
            <person name="Stajich J.E."/>
        </authorList>
    </citation>
    <scope>NUCLEOTIDE SEQUENCE</scope>
    <source>
        <strain evidence="1">Berkeley</strain>
    </source>
</reference>
<keyword evidence="2" id="KW-1185">Reference proteome</keyword>
<dbReference type="Proteomes" id="UP001165960">
    <property type="component" value="Unassembled WGS sequence"/>
</dbReference>
<gene>
    <name evidence="1" type="ORF">DSO57_1001003</name>
</gene>
<dbReference type="EMBL" id="QTSX02000712">
    <property type="protein sequence ID" value="KAJ9086744.1"/>
    <property type="molecule type" value="Genomic_DNA"/>
</dbReference>